<dbReference type="InterPro" id="IPR026719">
    <property type="entry name" value="ERICH1"/>
</dbReference>
<evidence type="ECO:0000313" key="3">
    <source>
        <dbReference type="Proteomes" id="UP001557470"/>
    </source>
</evidence>
<evidence type="ECO:0000313" key="2">
    <source>
        <dbReference type="EMBL" id="KAL0969277.1"/>
    </source>
</evidence>
<evidence type="ECO:0000256" key="1">
    <source>
        <dbReference type="SAM" id="MobiDB-lite"/>
    </source>
</evidence>
<keyword evidence="3" id="KW-1185">Reference proteome</keyword>
<proteinExistence type="predicted"/>
<feature type="compositionally biased region" description="Basic residues" evidence="1">
    <location>
        <begin position="114"/>
        <end position="124"/>
    </location>
</feature>
<feature type="compositionally biased region" description="Basic residues" evidence="1">
    <location>
        <begin position="163"/>
        <end position="173"/>
    </location>
</feature>
<dbReference type="EMBL" id="JAGEUA010000007">
    <property type="protein sequence ID" value="KAL0969277.1"/>
    <property type="molecule type" value="Genomic_DNA"/>
</dbReference>
<gene>
    <name evidence="2" type="ORF">UPYG_G00224910</name>
</gene>
<name>A0ABD0X033_UMBPY</name>
<reference evidence="2 3" key="1">
    <citation type="submission" date="2024-06" db="EMBL/GenBank/DDBJ databases">
        <authorList>
            <person name="Pan Q."/>
            <person name="Wen M."/>
            <person name="Jouanno E."/>
            <person name="Zahm M."/>
            <person name="Klopp C."/>
            <person name="Cabau C."/>
            <person name="Louis A."/>
            <person name="Berthelot C."/>
            <person name="Parey E."/>
            <person name="Roest Crollius H."/>
            <person name="Montfort J."/>
            <person name="Robinson-Rechavi M."/>
            <person name="Bouchez O."/>
            <person name="Lampietro C."/>
            <person name="Lopez Roques C."/>
            <person name="Donnadieu C."/>
            <person name="Postlethwait J."/>
            <person name="Bobe J."/>
            <person name="Verreycken H."/>
            <person name="Guiguen Y."/>
        </authorList>
    </citation>
    <scope>NUCLEOTIDE SEQUENCE [LARGE SCALE GENOMIC DNA]</scope>
    <source>
        <strain evidence="2">Up_M1</strain>
        <tissue evidence="2">Testis</tissue>
    </source>
</reference>
<feature type="region of interest" description="Disordered" evidence="1">
    <location>
        <begin position="18"/>
        <end position="45"/>
    </location>
</feature>
<feature type="region of interest" description="Disordered" evidence="1">
    <location>
        <begin position="66"/>
        <end position="173"/>
    </location>
</feature>
<dbReference type="Proteomes" id="UP001557470">
    <property type="component" value="Unassembled WGS sequence"/>
</dbReference>
<feature type="compositionally biased region" description="Polar residues" evidence="1">
    <location>
        <begin position="36"/>
        <end position="45"/>
    </location>
</feature>
<feature type="region of interest" description="Disordered" evidence="1">
    <location>
        <begin position="197"/>
        <end position="219"/>
    </location>
</feature>
<protein>
    <recommendedName>
        <fullName evidence="4">Glutamate-rich protein 1</fullName>
    </recommendedName>
</protein>
<sequence>MAYRKEVFQSKVLQRLYPLTSKPDKEPSHPPLELMKTSSLVQENNTTVGDRVITVSSHQPRRVYTVLAPPEEYKTGAEGSVTLSQPSGINTEENPADDITRQSNENGDEEVAKCSRRRRKRKGTKASGKGTAADRVGQATDSIPGERNQALTPTEEDRELISKNKKRKLKKKRHKEKLLSLGLVPRAAALEFTYQREAEEEPMEEEEEPKEEEGEEEVEEEMRHKRAAEMTEFLRKTHEIYMSDHSLSVAGRLHVSSAAVEALLNCLANGTVPPAGLAQLHSLKSLMQQRDEAGLLRALQELQNASDLSPEETTTVVLLFHYWITDILPLRETGRQASL</sequence>
<evidence type="ECO:0008006" key="4">
    <source>
        <dbReference type="Google" id="ProtNLM"/>
    </source>
</evidence>
<accession>A0ABD0X033</accession>
<dbReference type="PANTHER" id="PTHR22444:SF1">
    <property type="entry name" value="GLUTAMATE-RICH PROTEIN 1"/>
    <property type="match status" value="1"/>
</dbReference>
<organism evidence="2 3">
    <name type="scientific">Umbra pygmaea</name>
    <name type="common">Eastern mudminnow</name>
    <dbReference type="NCBI Taxonomy" id="75934"/>
    <lineage>
        <taxon>Eukaryota</taxon>
        <taxon>Metazoa</taxon>
        <taxon>Chordata</taxon>
        <taxon>Craniata</taxon>
        <taxon>Vertebrata</taxon>
        <taxon>Euteleostomi</taxon>
        <taxon>Actinopterygii</taxon>
        <taxon>Neopterygii</taxon>
        <taxon>Teleostei</taxon>
        <taxon>Protacanthopterygii</taxon>
        <taxon>Esociformes</taxon>
        <taxon>Umbridae</taxon>
        <taxon>Umbra</taxon>
    </lineage>
</organism>
<dbReference type="AlphaFoldDB" id="A0ABD0X033"/>
<feature type="compositionally biased region" description="Acidic residues" evidence="1">
    <location>
        <begin position="198"/>
        <end position="219"/>
    </location>
</feature>
<feature type="compositionally biased region" description="Polar residues" evidence="1">
    <location>
        <begin position="81"/>
        <end position="93"/>
    </location>
</feature>
<dbReference type="PANTHER" id="PTHR22444">
    <property type="entry name" value="GLUTAMATE-RICH PROTEIN 1"/>
    <property type="match status" value="1"/>
</dbReference>
<comment type="caution">
    <text evidence="2">The sequence shown here is derived from an EMBL/GenBank/DDBJ whole genome shotgun (WGS) entry which is preliminary data.</text>
</comment>